<evidence type="ECO:0000313" key="2">
    <source>
        <dbReference type="EMBL" id="MFD2759404.1"/>
    </source>
</evidence>
<feature type="transmembrane region" description="Helical" evidence="1">
    <location>
        <begin position="135"/>
        <end position="152"/>
    </location>
</feature>
<evidence type="ECO:0000313" key="3">
    <source>
        <dbReference type="Proteomes" id="UP001597502"/>
    </source>
</evidence>
<feature type="transmembrane region" description="Helical" evidence="1">
    <location>
        <begin position="81"/>
        <end position="98"/>
    </location>
</feature>
<name>A0ABW5V0T9_9BACI</name>
<feature type="transmembrane region" description="Helical" evidence="1">
    <location>
        <begin position="105"/>
        <end position="129"/>
    </location>
</feature>
<dbReference type="RefSeq" id="WP_382389903.1">
    <property type="nucleotide sequence ID" value="NZ_JBHUNA010000001.1"/>
</dbReference>
<protein>
    <submittedName>
        <fullName evidence="2">Uncharacterized protein</fullName>
    </submittedName>
</protein>
<accession>A0ABW5V0T9</accession>
<proteinExistence type="predicted"/>
<gene>
    <name evidence="2" type="ORF">ACFSUO_00150</name>
</gene>
<keyword evidence="1" id="KW-1133">Transmembrane helix</keyword>
<feature type="transmembrane region" description="Helical" evidence="1">
    <location>
        <begin position="185"/>
        <end position="208"/>
    </location>
</feature>
<keyword evidence="3" id="KW-1185">Reference proteome</keyword>
<dbReference type="EMBL" id="JBHUNA010000001">
    <property type="protein sequence ID" value="MFD2759404.1"/>
    <property type="molecule type" value="Genomic_DNA"/>
</dbReference>
<dbReference type="Proteomes" id="UP001597502">
    <property type="component" value="Unassembled WGS sequence"/>
</dbReference>
<feature type="transmembrane region" description="Helical" evidence="1">
    <location>
        <begin position="159"/>
        <end position="179"/>
    </location>
</feature>
<keyword evidence="1" id="KW-0472">Membrane</keyword>
<organism evidence="2 3">
    <name type="scientific">Lentibacillus juripiscarius</name>
    <dbReference type="NCBI Taxonomy" id="257446"/>
    <lineage>
        <taxon>Bacteria</taxon>
        <taxon>Bacillati</taxon>
        <taxon>Bacillota</taxon>
        <taxon>Bacilli</taxon>
        <taxon>Bacillales</taxon>
        <taxon>Bacillaceae</taxon>
        <taxon>Lentibacillus</taxon>
    </lineage>
</organism>
<feature type="transmembrane region" description="Helical" evidence="1">
    <location>
        <begin position="6"/>
        <end position="25"/>
    </location>
</feature>
<sequence>MVITSKLISIGIMVFSIGIGFIILVMLDGLSKEQRKEYLEEMISQLINLVIFVWVGKIILNFPVFIEDPLTILAYPSDSDSFYLAVLFSVVLFFYKSSKWKLDTLVFLESFLLVLLTASFTYEFIQYIWNDNQFAFGYLILLTVLLLIFIFMQKRFASGTSILVILTVWSLGVLLLLLIQPFVTVFGYMITPWFLGLFFVIGFSYILYCKRRRR</sequence>
<evidence type="ECO:0000256" key="1">
    <source>
        <dbReference type="SAM" id="Phobius"/>
    </source>
</evidence>
<comment type="caution">
    <text evidence="2">The sequence shown here is derived from an EMBL/GenBank/DDBJ whole genome shotgun (WGS) entry which is preliminary data.</text>
</comment>
<keyword evidence="1" id="KW-0812">Transmembrane</keyword>
<reference evidence="3" key="1">
    <citation type="journal article" date="2019" name="Int. J. Syst. Evol. Microbiol.">
        <title>The Global Catalogue of Microorganisms (GCM) 10K type strain sequencing project: providing services to taxonomists for standard genome sequencing and annotation.</title>
        <authorList>
            <consortium name="The Broad Institute Genomics Platform"/>
            <consortium name="The Broad Institute Genome Sequencing Center for Infectious Disease"/>
            <person name="Wu L."/>
            <person name="Ma J."/>
        </authorList>
    </citation>
    <scope>NUCLEOTIDE SEQUENCE [LARGE SCALE GENOMIC DNA]</scope>
    <source>
        <strain evidence="3">TISTR 1535</strain>
    </source>
</reference>
<feature type="transmembrane region" description="Helical" evidence="1">
    <location>
        <begin position="46"/>
        <end position="66"/>
    </location>
</feature>